<protein>
    <recommendedName>
        <fullName evidence="2">DUF7721 domain-containing protein</fullName>
    </recommendedName>
</protein>
<proteinExistence type="predicted"/>
<dbReference type="PANTHER" id="PTHR39477:SF1">
    <property type="entry name" value="BETA-FLANKING PROTEIN"/>
    <property type="match status" value="1"/>
</dbReference>
<dbReference type="EMBL" id="CAJHJF010006488">
    <property type="protein sequence ID" value="CAD6956813.1"/>
    <property type="molecule type" value="Genomic_DNA"/>
</dbReference>
<organism evidence="3 4">
    <name type="scientific">Tilletia laevis</name>
    <dbReference type="NCBI Taxonomy" id="157183"/>
    <lineage>
        <taxon>Eukaryota</taxon>
        <taxon>Fungi</taxon>
        <taxon>Dikarya</taxon>
        <taxon>Basidiomycota</taxon>
        <taxon>Ustilaginomycotina</taxon>
        <taxon>Exobasidiomycetes</taxon>
        <taxon>Tilletiales</taxon>
        <taxon>Tilletiaceae</taxon>
        <taxon>Tilletia</taxon>
    </lineage>
</organism>
<feature type="region of interest" description="Disordered" evidence="1">
    <location>
        <begin position="1"/>
        <end position="143"/>
    </location>
</feature>
<evidence type="ECO:0000259" key="2">
    <source>
        <dbReference type="Pfam" id="PF24845"/>
    </source>
</evidence>
<keyword evidence="4" id="KW-1185">Reference proteome</keyword>
<dbReference type="PANTHER" id="PTHR39477">
    <property type="entry name" value="CHROMOSOME 8, WHOLE GENOME SHOTGUN SEQUENCE"/>
    <property type="match status" value="1"/>
</dbReference>
<dbReference type="Pfam" id="PF24845">
    <property type="entry name" value="DUF7721"/>
    <property type="match status" value="1"/>
</dbReference>
<dbReference type="Proteomes" id="UP000836404">
    <property type="component" value="Unassembled WGS sequence"/>
</dbReference>
<sequence length="284" mass="29818">MDSIMNMAKQALSEGGSNDNNNNNQGGNNHNQGNNYNNQGNNYNNDNNNNNDNNDNNNNYQNQGGNQQGNQGGNNYNQNQNQGGNNHNQQQGFDLGGSHLNQPQQQHNNNNSGGGGGGFDFGDISSLVSSAQSHPDGQNQDSSLFSSVAGFLKNKQGNIDADDIDEDQVMQNHQKVTNSNEQASSKEIGNAAALNAIKSILGGGGQSNSSTGSMQQQMLGAAMASAGQLFDKKQEQGQASGLKEEAMQKAGEAVMKLMIKNQVSGMMGGSQSGGLGQLAAKFLS</sequence>
<evidence type="ECO:0000313" key="3">
    <source>
        <dbReference type="EMBL" id="CAD6956813.1"/>
    </source>
</evidence>
<dbReference type="InterPro" id="IPR056138">
    <property type="entry name" value="DUF7721"/>
</dbReference>
<gene>
    <name evidence="3" type="ORF">JKILLFL_G1056</name>
</gene>
<feature type="compositionally biased region" description="Low complexity" evidence="1">
    <location>
        <begin position="18"/>
        <end position="65"/>
    </location>
</feature>
<name>A0A9N8QLF6_9BASI</name>
<feature type="compositionally biased region" description="Low complexity" evidence="1">
    <location>
        <begin position="101"/>
        <end position="111"/>
    </location>
</feature>
<feature type="compositionally biased region" description="Low complexity" evidence="1">
    <location>
        <begin position="73"/>
        <end position="92"/>
    </location>
</feature>
<dbReference type="AlphaFoldDB" id="A0A9N8QLF6"/>
<accession>A0A9N8QLF6</accession>
<comment type="caution">
    <text evidence="3">The sequence shown here is derived from an EMBL/GenBank/DDBJ whole genome shotgun (WGS) entry which is preliminary data.</text>
</comment>
<feature type="compositionally biased region" description="Polar residues" evidence="1">
    <location>
        <begin position="126"/>
        <end position="143"/>
    </location>
</feature>
<evidence type="ECO:0000256" key="1">
    <source>
        <dbReference type="SAM" id="MobiDB-lite"/>
    </source>
</evidence>
<reference evidence="3 4" key="1">
    <citation type="submission" date="2020-10" db="EMBL/GenBank/DDBJ databases">
        <authorList>
            <person name="Sedaghatjoo S."/>
        </authorList>
    </citation>
    <scope>NUCLEOTIDE SEQUENCE [LARGE SCALE GENOMIC DNA]</scope>
    <source>
        <strain evidence="3 4">LLFL</strain>
    </source>
</reference>
<evidence type="ECO:0000313" key="4">
    <source>
        <dbReference type="Proteomes" id="UP000836404"/>
    </source>
</evidence>
<feature type="domain" description="DUF7721" evidence="2">
    <location>
        <begin position="123"/>
        <end position="205"/>
    </location>
</feature>